<feature type="compositionally biased region" description="Basic and acidic residues" evidence="2">
    <location>
        <begin position="406"/>
        <end position="426"/>
    </location>
</feature>
<evidence type="ECO:0000313" key="3">
    <source>
        <dbReference type="EMBL" id="GFH60652.1"/>
    </source>
</evidence>
<dbReference type="PANTHER" id="PTHR45964:SF5">
    <property type="entry name" value="WSCD FAMILY MEMBER CG9164"/>
    <property type="match status" value="1"/>
</dbReference>
<dbReference type="SUPFAM" id="SSF52540">
    <property type="entry name" value="P-loop containing nucleoside triphosphate hydrolases"/>
    <property type="match status" value="1"/>
</dbReference>
<accession>A0AAD3DAX2</accession>
<protein>
    <recommendedName>
        <fullName evidence="5">Sulfotransferase domain-containing protein</fullName>
    </recommendedName>
</protein>
<evidence type="ECO:0000313" key="4">
    <source>
        <dbReference type="Proteomes" id="UP001054902"/>
    </source>
</evidence>
<dbReference type="Proteomes" id="UP001054902">
    <property type="component" value="Unassembled WGS sequence"/>
</dbReference>
<keyword evidence="4" id="KW-1185">Reference proteome</keyword>
<dbReference type="InterPro" id="IPR027417">
    <property type="entry name" value="P-loop_NTPase"/>
</dbReference>
<dbReference type="EMBL" id="BLLK01000069">
    <property type="protein sequence ID" value="GFH60652.1"/>
    <property type="molecule type" value="Genomic_DNA"/>
</dbReference>
<feature type="region of interest" description="Disordered" evidence="2">
    <location>
        <begin position="490"/>
        <end position="528"/>
    </location>
</feature>
<evidence type="ECO:0008006" key="5">
    <source>
        <dbReference type="Google" id="ProtNLM"/>
    </source>
</evidence>
<feature type="region of interest" description="Disordered" evidence="2">
    <location>
        <begin position="544"/>
        <end position="564"/>
    </location>
</feature>
<evidence type="ECO:0000256" key="2">
    <source>
        <dbReference type="SAM" id="MobiDB-lite"/>
    </source>
</evidence>
<dbReference type="Gene3D" id="3.40.50.300">
    <property type="entry name" value="P-loop containing nucleotide triphosphate hydrolases"/>
    <property type="match status" value="1"/>
</dbReference>
<reference evidence="3 4" key="1">
    <citation type="journal article" date="2021" name="Sci. Rep.">
        <title>The genome of the diatom Chaetoceros tenuissimus carries an ancient integrated fragment of an extant virus.</title>
        <authorList>
            <person name="Hongo Y."/>
            <person name="Kimura K."/>
            <person name="Takaki Y."/>
            <person name="Yoshida Y."/>
            <person name="Baba S."/>
            <person name="Kobayashi G."/>
            <person name="Nagasaki K."/>
            <person name="Hano T."/>
            <person name="Tomaru Y."/>
        </authorList>
    </citation>
    <scope>NUCLEOTIDE SEQUENCE [LARGE SCALE GENOMIC DNA]</scope>
    <source>
        <strain evidence="3 4">NIES-3715</strain>
    </source>
</reference>
<proteinExistence type="inferred from homology"/>
<evidence type="ECO:0000256" key="1">
    <source>
        <dbReference type="ARBA" id="ARBA00010236"/>
    </source>
</evidence>
<feature type="compositionally biased region" description="Polar residues" evidence="2">
    <location>
        <begin position="545"/>
        <end position="556"/>
    </location>
</feature>
<gene>
    <name evidence="3" type="ORF">CTEN210_17128</name>
</gene>
<feature type="compositionally biased region" description="Basic and acidic residues" evidence="2">
    <location>
        <begin position="363"/>
        <end position="378"/>
    </location>
</feature>
<feature type="compositionally biased region" description="Low complexity" evidence="2">
    <location>
        <begin position="351"/>
        <end position="362"/>
    </location>
</feature>
<sequence>MRMLKKRTAMLPYEYNFSDDESSISSIPESIRNMSRKKVLKLIALVAVAHTVYTSNSSSSNKILHREMSSSYNKDVPLELIQAVQQAALKDHLVAKKSVPGMDEERMMLTKSDEVPPLPKRLDNAKALDRGTWRELDGTNTSHDEEVKLRGMMEGEDAENKDLEDENKDRSILGSLFGGKKKTVDLKNLAPESGGTKSIMGEGVFDIRSHRVPDEDEPESRPVNTRGEYQQDMWERIRGSGNSENIKGMNKVADIMYKPTEGDEDGINEDAINQSKKMLRGGVDPESLQNMNSDELNDLMDKMGINPDVLPGGKSKGIKKGKEPTEFDLLKEKADKKKMGGDMLSKKPSKGGELLSSLGSMGAKKEPTEFDLLKEKAGKQRMGGDMLSNKSSKGGDLLSSLGSMGAKKEPTEFDLLKEQADKKKMGGDMLSNKSSKGGDFLGSLGSMGAKKEPMQLEILRKTSAIEDNPQLAALLTQYSEEDIAAVLSQMTGTSVERQPEPAPKSLPSLSSLSASLPSAKAPEPLPAKAEEPSLADLMRAHKNKTPLTPKQCSSAPEISPPKTEPMVPTMIASYPGSGARLGWKLIRPITGYMTSDDAVDQDDLAKKGLVIAIKSHYPAHGSNDELFEPFAEVPRSVLLIRNPIKCIPSFLSYLYERENNLDNHSTRVPLDEWVAWRDANFEKELQSWVHHTLFWMEHNAPEDQIVVAFEDLTSEETGPDEYLRLGQFLSETSGKALDHPPSEIPCLWDWVVHNRGDQSITGLQPKSQREGPKMYPFTDEQTEAIVHYLKSLGELYPEKLGAIMDNYIRAVFDLRDKVIASGLY</sequence>
<organism evidence="3 4">
    <name type="scientific">Chaetoceros tenuissimus</name>
    <dbReference type="NCBI Taxonomy" id="426638"/>
    <lineage>
        <taxon>Eukaryota</taxon>
        <taxon>Sar</taxon>
        <taxon>Stramenopiles</taxon>
        <taxon>Ochrophyta</taxon>
        <taxon>Bacillariophyta</taxon>
        <taxon>Coscinodiscophyceae</taxon>
        <taxon>Chaetocerotophycidae</taxon>
        <taxon>Chaetocerotales</taxon>
        <taxon>Chaetocerotaceae</taxon>
        <taxon>Chaetoceros</taxon>
    </lineage>
</organism>
<name>A0AAD3DAX2_9STRA</name>
<dbReference type="PANTHER" id="PTHR45964">
    <property type="entry name" value="WSCD FAMILY MEMBER CG9164"/>
    <property type="match status" value="1"/>
</dbReference>
<feature type="compositionally biased region" description="Low complexity" evidence="2">
    <location>
        <begin position="503"/>
        <end position="522"/>
    </location>
</feature>
<dbReference type="AlphaFoldDB" id="A0AAD3DAX2"/>
<feature type="compositionally biased region" description="Low complexity" evidence="2">
    <location>
        <begin position="387"/>
        <end position="405"/>
    </location>
</feature>
<dbReference type="InterPro" id="IPR051589">
    <property type="entry name" value="Sialate-O-sulfotransferase"/>
</dbReference>
<comment type="similarity">
    <text evidence="1">Belongs to the WSCD family.</text>
</comment>
<feature type="region of interest" description="Disordered" evidence="2">
    <location>
        <begin position="332"/>
        <end position="447"/>
    </location>
</feature>
<comment type="caution">
    <text evidence="3">The sequence shown here is derived from an EMBL/GenBank/DDBJ whole genome shotgun (WGS) entry which is preliminary data.</text>
</comment>